<dbReference type="GO" id="GO:0003723">
    <property type="term" value="F:RNA binding"/>
    <property type="evidence" value="ECO:0007669"/>
    <property type="project" value="InterPro"/>
</dbReference>
<dbReference type="Pfam" id="PF00078">
    <property type="entry name" value="RVT_1"/>
    <property type="match status" value="1"/>
</dbReference>
<evidence type="ECO:0000259" key="10">
    <source>
        <dbReference type="PROSITE" id="PS50878"/>
    </source>
</evidence>
<feature type="domain" description="Reverse transcriptase" evidence="10">
    <location>
        <begin position="42"/>
        <end position="287"/>
    </location>
</feature>
<evidence type="ECO:0000256" key="5">
    <source>
        <dbReference type="ARBA" id="ARBA00022842"/>
    </source>
</evidence>
<dbReference type="EC" id="2.7.7.49" evidence="1"/>
<evidence type="ECO:0000256" key="6">
    <source>
        <dbReference type="ARBA" id="ARBA00022918"/>
    </source>
</evidence>
<dbReference type="PROSITE" id="PS50878">
    <property type="entry name" value="RT_POL"/>
    <property type="match status" value="1"/>
</dbReference>
<dbReference type="EMBL" id="PYVN01000008">
    <property type="protein sequence ID" value="PTB86673.1"/>
    <property type="molecule type" value="Genomic_DNA"/>
</dbReference>
<dbReference type="GO" id="GO:0003964">
    <property type="term" value="F:RNA-directed DNA polymerase activity"/>
    <property type="evidence" value="ECO:0007669"/>
    <property type="project" value="UniProtKB-KW"/>
</dbReference>
<dbReference type="PANTHER" id="PTHR34047:SF7">
    <property type="entry name" value="RNA-DIRECTED DNA POLYMERASE"/>
    <property type="match status" value="1"/>
</dbReference>
<organism evidence="11">
    <name type="scientific">Pseudidiomarina aestuarii</name>
    <dbReference type="NCBI Taxonomy" id="624146"/>
    <lineage>
        <taxon>Bacteria</taxon>
        <taxon>Pseudomonadati</taxon>
        <taxon>Pseudomonadota</taxon>
        <taxon>Gammaproteobacteria</taxon>
        <taxon>Alteromonadales</taxon>
        <taxon>Idiomarinaceae</taxon>
        <taxon>Pseudidiomarina</taxon>
    </lineage>
</organism>
<keyword evidence="4" id="KW-0479">Metal-binding</keyword>
<evidence type="ECO:0000256" key="7">
    <source>
        <dbReference type="ARBA" id="ARBA00023118"/>
    </source>
</evidence>
<dbReference type="GO" id="GO:0051607">
    <property type="term" value="P:defense response to virus"/>
    <property type="evidence" value="ECO:0007669"/>
    <property type="project" value="UniProtKB-KW"/>
</dbReference>
<gene>
    <name evidence="11" type="ORF">C9940_01460</name>
</gene>
<dbReference type="InterPro" id="IPR043502">
    <property type="entry name" value="DNA/RNA_pol_sf"/>
</dbReference>
<dbReference type="CDD" id="cd03487">
    <property type="entry name" value="RT_Bac_retron_II"/>
    <property type="match status" value="1"/>
</dbReference>
<comment type="similarity">
    <text evidence="8">Belongs to the bacterial reverse transcriptase family.</text>
</comment>
<comment type="caution">
    <text evidence="11">The sequence shown here is derived from an EMBL/GenBank/DDBJ whole genome shotgun (WGS) entry which is preliminary data.</text>
</comment>
<evidence type="ECO:0000313" key="11">
    <source>
        <dbReference type="EMBL" id="PTB86673.1"/>
    </source>
</evidence>
<proteinExistence type="inferred from homology"/>
<keyword evidence="7" id="KW-0051">Antiviral defense</keyword>
<dbReference type="PANTHER" id="PTHR34047">
    <property type="entry name" value="NUCLEAR INTRON MATURASE 1, MITOCHONDRIAL-RELATED"/>
    <property type="match status" value="1"/>
</dbReference>
<protein>
    <recommendedName>
        <fullName evidence="1">RNA-directed DNA polymerase</fullName>
        <ecNumber evidence="1">2.7.7.49</ecNumber>
    </recommendedName>
</protein>
<dbReference type="InterPro" id="IPR051083">
    <property type="entry name" value="GrpII_Intron_Splice-Mob/Def"/>
</dbReference>
<keyword evidence="3" id="KW-0548">Nucleotidyltransferase</keyword>
<evidence type="ECO:0000256" key="9">
    <source>
        <dbReference type="ARBA" id="ARBA00048173"/>
    </source>
</evidence>
<evidence type="ECO:0000256" key="4">
    <source>
        <dbReference type="ARBA" id="ARBA00022723"/>
    </source>
</evidence>
<dbReference type="GO" id="GO:0046872">
    <property type="term" value="F:metal ion binding"/>
    <property type="evidence" value="ECO:0007669"/>
    <property type="project" value="UniProtKB-KW"/>
</dbReference>
<keyword evidence="2" id="KW-0808">Transferase</keyword>
<dbReference type="SUPFAM" id="SSF56672">
    <property type="entry name" value="DNA/RNA polymerases"/>
    <property type="match status" value="1"/>
</dbReference>
<dbReference type="InterPro" id="IPR000477">
    <property type="entry name" value="RT_dom"/>
</dbReference>
<evidence type="ECO:0000256" key="8">
    <source>
        <dbReference type="ARBA" id="ARBA00034120"/>
    </source>
</evidence>
<reference evidence="11" key="1">
    <citation type="submission" date="2018-03" db="EMBL/GenBank/DDBJ databases">
        <title>Cross-interface Injection: A General Nanoliter Liquid Handling Method Applied to Single Cells Genome Amplification Automated Nanoliter Liquid Handling Applied to Single Cell Multiple Displacement Amplification.</title>
        <authorList>
            <person name="Yun J."/>
            <person name="Xu P."/>
            <person name="Xu J."/>
            <person name="Dai X."/>
            <person name="Wang Y."/>
            <person name="Zheng X."/>
            <person name="Cao C."/>
            <person name="Yi Q."/>
            <person name="Zhu Y."/>
            <person name="Wang L."/>
            <person name="Dong Z."/>
            <person name="Huang Y."/>
            <person name="Huang L."/>
            <person name="Du W."/>
        </authorList>
    </citation>
    <scope>NUCLEOTIDE SEQUENCE [LARGE SCALE GENOMIC DNA]</scope>
    <source>
        <strain evidence="11">Z-D3-2</strain>
    </source>
</reference>
<evidence type="ECO:0000256" key="3">
    <source>
        <dbReference type="ARBA" id="ARBA00022695"/>
    </source>
</evidence>
<evidence type="ECO:0000256" key="2">
    <source>
        <dbReference type="ARBA" id="ARBA00022679"/>
    </source>
</evidence>
<evidence type="ECO:0000256" key="1">
    <source>
        <dbReference type="ARBA" id="ARBA00012493"/>
    </source>
</evidence>
<dbReference type="PRINTS" id="PR00866">
    <property type="entry name" value="RNADNAPOLMS"/>
</dbReference>
<comment type="catalytic activity">
    <reaction evidence="9">
        <text>DNA(n) + a 2'-deoxyribonucleoside 5'-triphosphate = DNA(n+1) + diphosphate</text>
        <dbReference type="Rhea" id="RHEA:22508"/>
        <dbReference type="Rhea" id="RHEA-COMP:17339"/>
        <dbReference type="Rhea" id="RHEA-COMP:17340"/>
        <dbReference type="ChEBI" id="CHEBI:33019"/>
        <dbReference type="ChEBI" id="CHEBI:61560"/>
        <dbReference type="ChEBI" id="CHEBI:173112"/>
        <dbReference type="EC" id="2.7.7.49"/>
    </reaction>
</comment>
<keyword evidence="5" id="KW-0460">Magnesium</keyword>
<dbReference type="InterPro" id="IPR000123">
    <property type="entry name" value="Reverse_transcriptase_msDNA"/>
</dbReference>
<name>A0A2T4CYN0_9GAMM</name>
<accession>A0A2T4CYN0</accession>
<sequence>MGRKHSQLFFTHDSQEISASSNCLPPIKSLKHLADLTETSYRDLRKIITRQSPEPYKVFRIRKKSGGFRIIAIPDESLLKVQQWIYRHILSQAQPSPVSYAFQKGKSIRDAASVHCGCRWLIKLDLYNFFGAISEIDVYRVFYSLGYQPLIAFELARLCTRLGSLTAFRHRHRWEIEGNSTIISQYQGQRMGHLPQGAPTSPALSNLAMVAFDRKIMNLAAEEQLTYSRYADDLSFSTPLTSFSRELAKAFIHRVFRLMRTYGQSPNMTKTKIITPGARKIVLGLLVDGEEPRLQKSVRNHIRQHIFYLNHSDVGLQKHAQKRGFLSTDGFKAHLDGVLSYVHDIDPSLAQNYRHQLADVYRLV</sequence>
<keyword evidence="6 11" id="KW-0695">RNA-directed DNA polymerase</keyword>
<dbReference type="AlphaFoldDB" id="A0A2T4CYN0"/>